<accession>A0AAD8YH05</accession>
<dbReference type="AlphaFoldDB" id="A0AAD8YH05"/>
<reference evidence="2" key="1">
    <citation type="submission" date="2023-06" db="EMBL/GenBank/DDBJ databases">
        <title>Survivors Of The Sea: Transcriptome response of Skeletonema marinoi to long-term dormancy.</title>
        <authorList>
            <person name="Pinder M.I.M."/>
            <person name="Kourtchenko O."/>
            <person name="Robertson E.K."/>
            <person name="Larsson T."/>
            <person name="Maumus F."/>
            <person name="Osuna-Cruz C.M."/>
            <person name="Vancaester E."/>
            <person name="Stenow R."/>
            <person name="Vandepoele K."/>
            <person name="Ploug H."/>
            <person name="Bruchert V."/>
            <person name="Godhe A."/>
            <person name="Topel M."/>
        </authorList>
    </citation>
    <scope>NUCLEOTIDE SEQUENCE</scope>
    <source>
        <strain evidence="2">R05AC</strain>
    </source>
</reference>
<dbReference type="EMBL" id="JATAAI010000004">
    <property type="protein sequence ID" value="KAK1746376.1"/>
    <property type="molecule type" value="Genomic_DNA"/>
</dbReference>
<protein>
    <submittedName>
        <fullName evidence="2">Uncharacterized protein</fullName>
    </submittedName>
</protein>
<proteinExistence type="predicted"/>
<feature type="coiled-coil region" evidence="1">
    <location>
        <begin position="113"/>
        <end position="140"/>
    </location>
</feature>
<comment type="caution">
    <text evidence="2">The sequence shown here is derived from an EMBL/GenBank/DDBJ whole genome shotgun (WGS) entry which is preliminary data.</text>
</comment>
<sequence>MSFNDSFEEAHIGYKLRRVLKINMFHENNPNTAGKQKVIDTQLNSRLRAEMCSLQGLEHSRKPLTEIGPMLLPEVLEIIGKHHRLNDFYEAFRTSVANMWATIDREVVVRQKIEQISKELDQLAARRLELENQRAVLSLEIPVIRQQSDTVNKIGGDSSTRIRIT</sequence>
<gene>
    <name evidence="2" type="ORF">QTG54_002983</name>
</gene>
<evidence type="ECO:0000256" key="1">
    <source>
        <dbReference type="SAM" id="Coils"/>
    </source>
</evidence>
<organism evidence="2 3">
    <name type="scientific">Skeletonema marinoi</name>
    <dbReference type="NCBI Taxonomy" id="267567"/>
    <lineage>
        <taxon>Eukaryota</taxon>
        <taxon>Sar</taxon>
        <taxon>Stramenopiles</taxon>
        <taxon>Ochrophyta</taxon>
        <taxon>Bacillariophyta</taxon>
        <taxon>Coscinodiscophyceae</taxon>
        <taxon>Thalassiosirophycidae</taxon>
        <taxon>Thalassiosirales</taxon>
        <taxon>Skeletonemataceae</taxon>
        <taxon>Skeletonema</taxon>
        <taxon>Skeletonema marinoi-dohrnii complex</taxon>
    </lineage>
</organism>
<evidence type="ECO:0000313" key="3">
    <source>
        <dbReference type="Proteomes" id="UP001224775"/>
    </source>
</evidence>
<evidence type="ECO:0000313" key="2">
    <source>
        <dbReference type="EMBL" id="KAK1746376.1"/>
    </source>
</evidence>
<keyword evidence="1" id="KW-0175">Coiled coil</keyword>
<keyword evidence="3" id="KW-1185">Reference proteome</keyword>
<name>A0AAD8YH05_9STRA</name>
<dbReference type="Proteomes" id="UP001224775">
    <property type="component" value="Unassembled WGS sequence"/>
</dbReference>